<evidence type="ECO:0000313" key="7">
    <source>
        <dbReference type="Proteomes" id="UP000204370"/>
    </source>
</evidence>
<organism evidence="6 7">
    <name type="scientific">Mycobacterium phage Swirley</name>
    <dbReference type="NCBI Taxonomy" id="1527534"/>
    <lineage>
        <taxon>Viruses</taxon>
        <taxon>Duplodnaviria</taxon>
        <taxon>Heunggongvirae</taxon>
        <taxon>Uroviricota</taxon>
        <taxon>Caudoviricetes</taxon>
        <taxon>Benedictvirus</taxon>
        <taxon>Benedictvirus swirley</taxon>
    </lineage>
</organism>
<feature type="domain" description="Recombinase" evidence="5">
    <location>
        <begin position="157"/>
        <end position="286"/>
    </location>
</feature>
<dbReference type="Pfam" id="PF13408">
    <property type="entry name" value="Zn_ribbon_recom"/>
    <property type="match status" value="1"/>
</dbReference>
<dbReference type="PROSITE" id="PS51736">
    <property type="entry name" value="RECOMBINASES_3"/>
    <property type="match status" value="1"/>
</dbReference>
<dbReference type="PANTHER" id="PTHR30461">
    <property type="entry name" value="DNA-INVERTASE FROM LAMBDOID PROPHAGE"/>
    <property type="match status" value="1"/>
</dbReference>
<keyword evidence="1" id="KW-0238">DNA-binding</keyword>
<evidence type="ECO:0000256" key="3">
    <source>
        <dbReference type="SAM" id="Coils"/>
    </source>
</evidence>
<evidence type="ECO:0000256" key="1">
    <source>
        <dbReference type="ARBA" id="ARBA00023125"/>
    </source>
</evidence>
<feature type="coiled-coil region" evidence="3">
    <location>
        <begin position="377"/>
        <end position="427"/>
    </location>
</feature>
<dbReference type="Gene3D" id="3.90.1750.20">
    <property type="entry name" value="Putative Large Serine Recombinase, Chain B, Domain 2"/>
    <property type="match status" value="1"/>
</dbReference>
<dbReference type="SMART" id="SM00857">
    <property type="entry name" value="Resolvase"/>
    <property type="match status" value="1"/>
</dbReference>
<dbReference type="EMBL" id="KM101118">
    <property type="protein sequence ID" value="AIK68895.1"/>
    <property type="molecule type" value="Genomic_DNA"/>
</dbReference>
<gene>
    <name evidence="6" type="ORF">PBI_SWIRLEY_30</name>
</gene>
<dbReference type="OrthoDB" id="3478at10239"/>
<protein>
    <submittedName>
        <fullName evidence="6">Serine integrase</fullName>
    </submittedName>
</protein>
<dbReference type="InterPro" id="IPR038109">
    <property type="entry name" value="DNA_bind_recomb_sf"/>
</dbReference>
<keyword evidence="3" id="KW-0175">Coiled coil</keyword>
<dbReference type="InterPro" id="IPR011109">
    <property type="entry name" value="DNA_bind_recombinase_dom"/>
</dbReference>
<dbReference type="InterPro" id="IPR006119">
    <property type="entry name" value="Resolv_N"/>
</dbReference>
<feature type="domain" description="Resolvase/invertase-type recombinase catalytic" evidence="4">
    <location>
        <begin position="2"/>
        <end position="149"/>
    </location>
</feature>
<keyword evidence="2" id="KW-0233">DNA recombination</keyword>
<dbReference type="PANTHER" id="PTHR30461:SF2">
    <property type="entry name" value="SERINE RECOMBINASE PINE-RELATED"/>
    <property type="match status" value="1"/>
</dbReference>
<dbReference type="PROSITE" id="PS51737">
    <property type="entry name" value="RECOMBINASE_DNA_BIND"/>
    <property type="match status" value="1"/>
</dbReference>
<dbReference type="CDD" id="cd00338">
    <property type="entry name" value="Ser_Recombinase"/>
    <property type="match status" value="1"/>
</dbReference>
<name>A0A076YLS8_9CAUD</name>
<dbReference type="Pfam" id="PF00239">
    <property type="entry name" value="Resolvase"/>
    <property type="match status" value="1"/>
</dbReference>
<dbReference type="GeneID" id="26635320"/>
<reference evidence="6 7" key="1">
    <citation type="submission" date="2014-06" db="EMBL/GenBank/DDBJ databases">
        <authorList>
            <person name="Delgado B.M."/>
            <person name="Feathers C.T."/>
            <person name="Feeney M.S."/>
            <person name="Feuer K.L."/>
            <person name="Florin D.T."/>
            <person name="Gordon M.B."/>
            <person name="Gorman S.E."/>
            <person name="Grajales M."/>
            <person name="Heckman E.L."/>
            <person name="Juarez M.C."/>
            <person name="Kenna M.A."/>
            <person name="Mageeney C.M."/>
            <person name="Marzillier J.Y."/>
            <person name="Miller B.D."/>
            <person name="Schlegel J.L."/>
            <person name="So C.Y."/>
            <person name="Sternberg R.A."/>
            <person name="Ware V.C."/>
            <person name="Anders K.R."/>
            <person name="Braun M.A."/>
            <person name="Delesalle V.A."/>
            <person name="Hughes L.E."/>
            <person name="Bradley K.W."/>
            <person name="Barker L.P."/>
            <person name="Asai D.J."/>
            <person name="Bowman C.A."/>
            <person name="Russell D.A."/>
            <person name="Pope W.H."/>
            <person name="Jacobs-Sera D."/>
            <person name="Hendrix R.W."/>
            <person name="Hatfull G.F."/>
        </authorList>
    </citation>
    <scope>NUCLEOTIDE SEQUENCE [LARGE SCALE GENOMIC DNA]</scope>
</reference>
<dbReference type="KEGG" id="vg:26635320"/>
<dbReference type="RefSeq" id="YP_009208915.1">
    <property type="nucleotide sequence ID" value="NC_028912.1"/>
</dbReference>
<dbReference type="Gene3D" id="3.40.50.1390">
    <property type="entry name" value="Resolvase, N-terminal catalytic domain"/>
    <property type="match status" value="1"/>
</dbReference>
<accession>A0A076YLS8</accession>
<evidence type="ECO:0000313" key="6">
    <source>
        <dbReference type="EMBL" id="AIK68895.1"/>
    </source>
</evidence>
<keyword evidence="7" id="KW-1185">Reference proteome</keyword>
<dbReference type="InterPro" id="IPR036162">
    <property type="entry name" value="Resolvase-like_N_sf"/>
</dbReference>
<dbReference type="InterPro" id="IPR025827">
    <property type="entry name" value="Zn_ribbon_recom_dom"/>
</dbReference>
<evidence type="ECO:0000256" key="2">
    <source>
        <dbReference type="ARBA" id="ARBA00023172"/>
    </source>
</evidence>
<evidence type="ECO:0000259" key="5">
    <source>
        <dbReference type="PROSITE" id="PS51737"/>
    </source>
</evidence>
<proteinExistence type="predicted"/>
<dbReference type="Pfam" id="PF07508">
    <property type="entry name" value="Recombinase"/>
    <property type="match status" value="1"/>
</dbReference>
<dbReference type="GO" id="GO:0000150">
    <property type="term" value="F:DNA strand exchange activity"/>
    <property type="evidence" value="ECO:0007669"/>
    <property type="project" value="InterPro"/>
</dbReference>
<dbReference type="InterPro" id="IPR050639">
    <property type="entry name" value="SSR_resolvase"/>
</dbReference>
<dbReference type="Proteomes" id="UP000204370">
    <property type="component" value="Segment"/>
</dbReference>
<sequence>MRVLGRIRLSRMMEESTSVERQREFIETWARQNDHEIVGWAEDLDVSGSVDPFDTQGLGPWLKEPKLREWDILCAWKLDRLARRAVPLHKLFGMCQDEQKVLVCVSDNIDLSTWVGRLVASVIAGVAEGELEAIRERTLSSQRKLRELGRWAGGKPAYGFKAQEREGSAGYELVHDEHAANVMLGVIEKVLAGQSTESVARELNEAGELAPSDYIRARAGRKTRGTKWSNAQIRQLLKSKTLLGHVTHNGSTVRDDDGIPIRKGPALISEEKFDQLQAALDARSFKVTNRSAKASPLLGVAICGLCGRPMHIRQHRRNGNLYRYYRCDSGSHSGGGGAAPEHPSNIIKADDLEALVEEHFLDEVGGFNVQEKVYVPASDHRAELDEAVRAVEELTQLLGTMTSATMKSRLMSQLTALDERIARLENLPSEEARWDYRATDQTYAEAWEEADTEGRRQLLIRSGITAEVKVTGGDRGVRGVLEFHLKVPEDVRERLSA</sequence>
<dbReference type="SUPFAM" id="SSF53041">
    <property type="entry name" value="Resolvase-like"/>
    <property type="match status" value="1"/>
</dbReference>
<dbReference type="GO" id="GO:0003677">
    <property type="term" value="F:DNA binding"/>
    <property type="evidence" value="ECO:0007669"/>
    <property type="project" value="UniProtKB-KW"/>
</dbReference>
<evidence type="ECO:0000259" key="4">
    <source>
        <dbReference type="PROSITE" id="PS51736"/>
    </source>
</evidence>